<name>A0ABW2B3K6_9RHOB</name>
<protein>
    <submittedName>
        <fullName evidence="1">Uncharacterized protein</fullName>
    </submittedName>
</protein>
<dbReference type="EMBL" id="JBHSWG010000001">
    <property type="protein sequence ID" value="MFC6760294.1"/>
    <property type="molecule type" value="Genomic_DNA"/>
</dbReference>
<reference evidence="2" key="1">
    <citation type="journal article" date="2019" name="Int. J. Syst. Evol. Microbiol.">
        <title>The Global Catalogue of Microorganisms (GCM) 10K type strain sequencing project: providing services to taxonomists for standard genome sequencing and annotation.</title>
        <authorList>
            <consortium name="The Broad Institute Genomics Platform"/>
            <consortium name="The Broad Institute Genome Sequencing Center for Infectious Disease"/>
            <person name="Wu L."/>
            <person name="Ma J."/>
        </authorList>
    </citation>
    <scope>NUCLEOTIDE SEQUENCE [LARGE SCALE GENOMIC DNA]</scope>
    <source>
        <strain evidence="2">CCUG 66188</strain>
    </source>
</reference>
<evidence type="ECO:0000313" key="1">
    <source>
        <dbReference type="EMBL" id="MFC6760294.1"/>
    </source>
</evidence>
<dbReference type="Proteomes" id="UP001596353">
    <property type="component" value="Unassembled WGS sequence"/>
</dbReference>
<organism evidence="1 2">
    <name type="scientific">Sulfitobacter porphyrae</name>
    <dbReference type="NCBI Taxonomy" id="1246864"/>
    <lineage>
        <taxon>Bacteria</taxon>
        <taxon>Pseudomonadati</taxon>
        <taxon>Pseudomonadota</taxon>
        <taxon>Alphaproteobacteria</taxon>
        <taxon>Rhodobacterales</taxon>
        <taxon>Roseobacteraceae</taxon>
        <taxon>Sulfitobacter</taxon>
    </lineage>
</organism>
<evidence type="ECO:0000313" key="2">
    <source>
        <dbReference type="Proteomes" id="UP001596353"/>
    </source>
</evidence>
<proteinExistence type="predicted"/>
<accession>A0ABW2B3K6</accession>
<gene>
    <name evidence="1" type="ORF">ACFQFQ_13660</name>
</gene>
<keyword evidence="2" id="KW-1185">Reference proteome</keyword>
<sequence length="47" mass="5077">MRRGKGKAPGTIAAQHETKEAGAQNTFAIKDDQVALLQLGLQCRIKL</sequence>
<comment type="caution">
    <text evidence="1">The sequence shown here is derived from an EMBL/GenBank/DDBJ whole genome shotgun (WGS) entry which is preliminary data.</text>
</comment>